<dbReference type="GO" id="GO:0016301">
    <property type="term" value="F:kinase activity"/>
    <property type="evidence" value="ECO:0007669"/>
    <property type="project" value="UniProtKB-KW"/>
</dbReference>
<gene>
    <name evidence="5" type="ORF">HDA32_001571</name>
</gene>
<keyword evidence="3 5" id="KW-0418">Kinase</keyword>
<sequence length="298" mass="31330">MTRVVVIGDLMTDAVARAFHPLARGSDTPASVITYGGGSGANVAAWLALEGAETALVGRRGSDITGRTREMELMGYGIDARMVMDPERPTGTCVVMITHRGDRTMLSDPGANAALQPEDLPRDVFGPDGHLHLSGYTLLSEGSRRAARVALRMARESGMSISVDGGSHAPLERAGAEHFLDWTNGARLLFANNDQATVLTGREEAEAAAKVLTAWYPNVVIKLGDAGALWASKTRDDIVVVPAEPVEPSPGSIGAGDAFIAGFLPPWLMGKHPKDALAGAQRLAARALHQPGARPDLG</sequence>
<dbReference type="InterPro" id="IPR029056">
    <property type="entry name" value="Ribokinase-like"/>
</dbReference>
<evidence type="ECO:0000256" key="1">
    <source>
        <dbReference type="ARBA" id="ARBA00010688"/>
    </source>
</evidence>
<protein>
    <submittedName>
        <fullName evidence="5">Sugar/nucleoside kinase (Ribokinase family)</fullName>
    </submittedName>
</protein>
<proteinExistence type="inferred from homology"/>
<dbReference type="InterPro" id="IPR002173">
    <property type="entry name" value="Carboh/pur_kinase_PfkB_CS"/>
</dbReference>
<dbReference type="Pfam" id="PF00294">
    <property type="entry name" value="PfkB"/>
    <property type="match status" value="1"/>
</dbReference>
<accession>A0A852TS74</accession>
<evidence type="ECO:0000256" key="3">
    <source>
        <dbReference type="ARBA" id="ARBA00022777"/>
    </source>
</evidence>
<dbReference type="InterPro" id="IPR052700">
    <property type="entry name" value="Carb_kinase_PfkB-like"/>
</dbReference>
<evidence type="ECO:0000313" key="6">
    <source>
        <dbReference type="Proteomes" id="UP000589036"/>
    </source>
</evidence>
<feature type="domain" description="Carbohydrate kinase PfkB" evidence="4">
    <location>
        <begin position="1"/>
        <end position="295"/>
    </location>
</feature>
<dbReference type="PANTHER" id="PTHR43320:SF3">
    <property type="entry name" value="CARBOHYDRATE KINASE PFKB DOMAIN-CONTAINING PROTEIN"/>
    <property type="match status" value="1"/>
</dbReference>
<organism evidence="5 6">
    <name type="scientific">Spinactinospora alkalitolerans</name>
    <dbReference type="NCBI Taxonomy" id="687207"/>
    <lineage>
        <taxon>Bacteria</taxon>
        <taxon>Bacillati</taxon>
        <taxon>Actinomycetota</taxon>
        <taxon>Actinomycetes</taxon>
        <taxon>Streptosporangiales</taxon>
        <taxon>Nocardiopsidaceae</taxon>
        <taxon>Spinactinospora</taxon>
    </lineage>
</organism>
<dbReference type="Gene3D" id="3.40.1190.20">
    <property type="match status" value="1"/>
</dbReference>
<dbReference type="SUPFAM" id="SSF53613">
    <property type="entry name" value="Ribokinase-like"/>
    <property type="match status" value="1"/>
</dbReference>
<name>A0A852TS74_9ACTN</name>
<reference evidence="5 6" key="1">
    <citation type="submission" date="2020-07" db="EMBL/GenBank/DDBJ databases">
        <title>Sequencing the genomes of 1000 actinobacteria strains.</title>
        <authorList>
            <person name="Klenk H.-P."/>
        </authorList>
    </citation>
    <scope>NUCLEOTIDE SEQUENCE [LARGE SCALE GENOMIC DNA]</scope>
    <source>
        <strain evidence="5 6">CXB654</strain>
    </source>
</reference>
<evidence type="ECO:0000259" key="4">
    <source>
        <dbReference type="Pfam" id="PF00294"/>
    </source>
</evidence>
<comment type="similarity">
    <text evidence="1">Belongs to the carbohydrate kinase PfkB family.</text>
</comment>
<keyword evidence="6" id="KW-1185">Reference proteome</keyword>
<dbReference type="AlphaFoldDB" id="A0A852TS74"/>
<evidence type="ECO:0000256" key="2">
    <source>
        <dbReference type="ARBA" id="ARBA00022679"/>
    </source>
</evidence>
<dbReference type="PANTHER" id="PTHR43320">
    <property type="entry name" value="SUGAR KINASE"/>
    <property type="match status" value="1"/>
</dbReference>
<dbReference type="EMBL" id="JACCCC010000001">
    <property type="protein sequence ID" value="NYE46451.1"/>
    <property type="molecule type" value="Genomic_DNA"/>
</dbReference>
<dbReference type="CDD" id="cd01166">
    <property type="entry name" value="KdgK"/>
    <property type="match status" value="1"/>
</dbReference>
<comment type="caution">
    <text evidence="5">The sequence shown here is derived from an EMBL/GenBank/DDBJ whole genome shotgun (WGS) entry which is preliminary data.</text>
</comment>
<keyword evidence="2" id="KW-0808">Transferase</keyword>
<dbReference type="PROSITE" id="PS00583">
    <property type="entry name" value="PFKB_KINASES_1"/>
    <property type="match status" value="1"/>
</dbReference>
<evidence type="ECO:0000313" key="5">
    <source>
        <dbReference type="EMBL" id="NYE46451.1"/>
    </source>
</evidence>
<dbReference type="Proteomes" id="UP000589036">
    <property type="component" value="Unassembled WGS sequence"/>
</dbReference>
<dbReference type="InterPro" id="IPR011611">
    <property type="entry name" value="PfkB_dom"/>
</dbReference>